<gene>
    <name evidence="1" type="ORF">DSL92_02765</name>
</gene>
<dbReference type="EMBL" id="RXHI01000006">
    <property type="protein sequence ID" value="RUA22955.1"/>
    <property type="molecule type" value="Genomic_DNA"/>
</dbReference>
<protein>
    <submittedName>
        <fullName evidence="1">Uncharacterized protein</fullName>
    </submittedName>
</protein>
<evidence type="ECO:0000313" key="1">
    <source>
        <dbReference type="EMBL" id="RUA22955.1"/>
    </source>
</evidence>
<sequence>MVFHLRCTLVTIHLNIAAPYARTLGYPSPCMVLEDSVTGKGSHRSDVSARCADGEPVKEVIWNA</sequence>
<comment type="caution">
    <text evidence="1">The sequence shown here is derived from an EMBL/GenBank/DDBJ whole genome shotgun (WGS) entry which is preliminary data.</text>
</comment>
<name>A0A432JLE3_9GAMM</name>
<organism evidence="1">
    <name type="scientific">Billgrantia gudaonensis</name>
    <dbReference type="NCBI Taxonomy" id="376427"/>
    <lineage>
        <taxon>Bacteria</taxon>
        <taxon>Pseudomonadati</taxon>
        <taxon>Pseudomonadota</taxon>
        <taxon>Gammaproteobacteria</taxon>
        <taxon>Oceanospirillales</taxon>
        <taxon>Halomonadaceae</taxon>
        <taxon>Billgrantia</taxon>
    </lineage>
</organism>
<reference evidence="1" key="1">
    <citation type="submission" date="2018-12" db="EMBL/GenBank/DDBJ databases">
        <authorList>
            <person name="Jadhav K."/>
            <person name="Kushwaha B."/>
            <person name="Jadhav I."/>
        </authorList>
    </citation>
    <scope>NUCLEOTIDE SEQUENCE [LARGE SCALE GENOMIC DNA]</scope>
    <source>
        <strain evidence="1">SBS 10</strain>
    </source>
</reference>
<accession>A0A432JLE3</accession>
<dbReference type="AlphaFoldDB" id="A0A432JLE3"/>
<proteinExistence type="predicted"/>